<dbReference type="PANTHER" id="PTHR21421">
    <property type="entry name" value="GUSTATORY RECEPTOR"/>
    <property type="match status" value="1"/>
</dbReference>
<evidence type="ECO:0000256" key="3">
    <source>
        <dbReference type="ARBA" id="ARBA00022475"/>
    </source>
</evidence>
<organism evidence="10">
    <name type="scientific">Conopomorpha sinensis</name>
    <name type="common">litch fruit borer</name>
    <dbReference type="NCBI Taxonomy" id="940481"/>
    <lineage>
        <taxon>Eukaryota</taxon>
        <taxon>Metazoa</taxon>
        <taxon>Ecdysozoa</taxon>
        <taxon>Arthropoda</taxon>
        <taxon>Hexapoda</taxon>
        <taxon>Insecta</taxon>
        <taxon>Pterygota</taxon>
        <taxon>Neoptera</taxon>
        <taxon>Endopterygota</taxon>
        <taxon>Lepidoptera</taxon>
        <taxon>Glossata</taxon>
        <taxon>Ditrysia</taxon>
        <taxon>Tineoidea</taxon>
        <taxon>Gracillariidae</taxon>
        <taxon>Conopomorpha</taxon>
    </lineage>
</organism>
<comment type="similarity">
    <text evidence="2">Belongs to the insect chemoreceptor superfamily. Gustatory receptor (GR) family. Gr5a subfamily.</text>
</comment>
<evidence type="ECO:0000256" key="2">
    <source>
        <dbReference type="ARBA" id="ARBA00005327"/>
    </source>
</evidence>
<feature type="transmembrane region" description="Helical" evidence="9">
    <location>
        <begin position="128"/>
        <end position="145"/>
    </location>
</feature>
<keyword evidence="7 10" id="KW-0675">Receptor</keyword>
<feature type="transmembrane region" description="Helical" evidence="9">
    <location>
        <begin position="356"/>
        <end position="379"/>
    </location>
</feature>
<evidence type="ECO:0000256" key="5">
    <source>
        <dbReference type="ARBA" id="ARBA00022989"/>
    </source>
</evidence>
<accession>A0A3S7SGP3</accession>
<evidence type="ECO:0000313" key="10">
    <source>
        <dbReference type="EMBL" id="AXY83424.1"/>
    </source>
</evidence>
<dbReference type="AlphaFoldDB" id="A0A3S7SGP3"/>
<evidence type="ECO:0000256" key="4">
    <source>
        <dbReference type="ARBA" id="ARBA00022692"/>
    </source>
</evidence>
<dbReference type="EMBL" id="MF625597">
    <property type="protein sequence ID" value="AXY83424.1"/>
    <property type="molecule type" value="mRNA"/>
</dbReference>
<comment type="subcellular location">
    <subcellularLocation>
        <location evidence="1">Cell membrane</location>
        <topology evidence="1">Multi-pass membrane protein</topology>
    </subcellularLocation>
</comment>
<feature type="transmembrane region" description="Helical" evidence="9">
    <location>
        <begin position="90"/>
        <end position="116"/>
    </location>
</feature>
<name>A0A3S7SGP3_9NEOP</name>
<evidence type="ECO:0000256" key="8">
    <source>
        <dbReference type="SAM" id="MobiDB-lite"/>
    </source>
</evidence>
<feature type="transmembrane region" description="Helical" evidence="9">
    <location>
        <begin position="245"/>
        <end position="263"/>
    </location>
</feature>
<keyword evidence="5 9" id="KW-1133">Transmembrane helix</keyword>
<dbReference type="PIRSF" id="PIRSF038981">
    <property type="entry name" value="GRP"/>
    <property type="match status" value="1"/>
</dbReference>
<evidence type="ECO:0000256" key="7">
    <source>
        <dbReference type="ARBA" id="ARBA00023170"/>
    </source>
</evidence>
<reference evidence="10" key="1">
    <citation type="submission" date="2017-08" db="EMBL/GenBank/DDBJ databases">
        <title>Analysis of the Antennal Transcriptome and Chemosensory-related Genes of Conopomorpha sinensis Bradley (Lepidoptera: Gracilariidae).</title>
        <authorList>
            <person name="Li P."/>
            <person name="Liu Y."/>
            <person name="Wang S."/>
            <person name="Sun H."/>
        </authorList>
    </citation>
    <scope>NUCLEOTIDE SEQUENCE</scope>
</reference>
<dbReference type="InterPro" id="IPR009318">
    <property type="entry name" value="Gustatory_rcpt"/>
</dbReference>
<dbReference type="GO" id="GO:0008527">
    <property type="term" value="F:taste receptor activity"/>
    <property type="evidence" value="ECO:0007669"/>
    <property type="project" value="InterPro"/>
</dbReference>
<feature type="region of interest" description="Disordered" evidence="8">
    <location>
        <begin position="1"/>
        <end position="24"/>
    </location>
</feature>
<feature type="transmembrane region" description="Helical" evidence="9">
    <location>
        <begin position="61"/>
        <end position="78"/>
    </location>
</feature>
<sequence length="472" mass="53033">MTVRMEVTNNAAKPNDKTDEGFPQKKTVSWIPSAKSNKVRSVEPKPAGDLTAANFQRSLKITLIAGQIFALLPVRGILTTKPSEVWFKRLYWKCFYTYICLFGQMFMTVMCINNMAHNMTSLKSTSPIIFYATTCFTTIIFYNMAKAWPKLVADVANIEQLDPCTCCRPNLVTKCNATCCGVLFLALIEHILSLLLAFASAGVCFPNLSLYEGFVKHFYPWVFNFLPYHGVLGFMTQFVHFQSTFIWNFSDLFVICISYFLTYRLQHVNKKLLNAQGKYLPETFWKATREEYGRVTKLIRRMDDVIGGVVFISFANNLFFICFQLFNTLENGLRGSSECTRRTHEDKTSLLGGSEAAAYFIFSLVYLIMRSVMVSLVAAQVNTESMVPAPVLYDVPSPVYCTEVQRFLDQVNGEVVALTGLKFFSVTRGLLLTVAGTIVTYELVMVQFNAPSPSSSSPTTTALPSTVTNNST</sequence>
<dbReference type="GO" id="GO:0005886">
    <property type="term" value="C:plasma membrane"/>
    <property type="evidence" value="ECO:0007669"/>
    <property type="project" value="UniProtKB-SubCell"/>
</dbReference>
<dbReference type="PANTHER" id="PTHR21421:SF29">
    <property type="entry name" value="GUSTATORY RECEPTOR 5A FOR TREHALOSE-RELATED"/>
    <property type="match status" value="1"/>
</dbReference>
<feature type="compositionally biased region" description="Basic and acidic residues" evidence="8">
    <location>
        <begin position="14"/>
        <end position="23"/>
    </location>
</feature>
<feature type="transmembrane region" description="Helical" evidence="9">
    <location>
        <begin position="191"/>
        <end position="211"/>
    </location>
</feature>
<proteinExistence type="evidence at transcript level"/>
<evidence type="ECO:0000256" key="6">
    <source>
        <dbReference type="ARBA" id="ARBA00023136"/>
    </source>
</evidence>
<dbReference type="Pfam" id="PF06151">
    <property type="entry name" value="Trehalose_recp"/>
    <property type="match status" value="2"/>
</dbReference>
<feature type="compositionally biased region" description="Low complexity" evidence="8">
    <location>
        <begin position="451"/>
        <end position="466"/>
    </location>
</feature>
<dbReference type="GO" id="GO:0050916">
    <property type="term" value="P:sensory perception of sweet taste"/>
    <property type="evidence" value="ECO:0007669"/>
    <property type="project" value="UniProtKB-ARBA"/>
</dbReference>
<feature type="region of interest" description="Disordered" evidence="8">
    <location>
        <begin position="451"/>
        <end position="472"/>
    </location>
</feature>
<keyword evidence="4 9" id="KW-0812">Transmembrane</keyword>
<feature type="transmembrane region" description="Helical" evidence="9">
    <location>
        <begin position="305"/>
        <end position="326"/>
    </location>
</feature>
<protein>
    <submittedName>
        <fullName evidence="10">Putative gustatory receptor 6</fullName>
    </submittedName>
</protein>
<evidence type="ECO:0000256" key="1">
    <source>
        <dbReference type="ARBA" id="ARBA00004651"/>
    </source>
</evidence>
<keyword evidence="3" id="KW-1003">Cell membrane</keyword>
<keyword evidence="6 9" id="KW-0472">Membrane</keyword>
<feature type="transmembrane region" description="Helical" evidence="9">
    <location>
        <begin position="218"/>
        <end position="239"/>
    </location>
</feature>
<evidence type="ECO:0000256" key="9">
    <source>
        <dbReference type="SAM" id="Phobius"/>
    </source>
</evidence>